<dbReference type="EMBL" id="JARBJD010000039">
    <property type="protein sequence ID" value="KAK2958290.1"/>
    <property type="molecule type" value="Genomic_DNA"/>
</dbReference>
<accession>A0ABQ9WLI9</accession>
<dbReference type="Proteomes" id="UP001281761">
    <property type="component" value="Unassembled WGS sequence"/>
</dbReference>
<reference evidence="1 3" key="1">
    <citation type="journal article" date="2022" name="bioRxiv">
        <title>Genomics of Preaxostyla Flagellates Illuminates Evolutionary Transitions and the Path Towards Mitochondrial Loss.</title>
        <authorList>
            <person name="Novak L.V.F."/>
            <person name="Treitli S.C."/>
            <person name="Pyrih J."/>
            <person name="Halakuc P."/>
            <person name="Pipaliya S.V."/>
            <person name="Vacek V."/>
            <person name="Brzon O."/>
            <person name="Soukal P."/>
            <person name="Eme L."/>
            <person name="Dacks J.B."/>
            <person name="Karnkowska A."/>
            <person name="Elias M."/>
            <person name="Hampl V."/>
        </authorList>
    </citation>
    <scope>NUCLEOTIDE SEQUENCE [LARGE SCALE GENOMIC DNA]</scope>
    <source>
        <strain evidence="1">NAU3</strain>
        <tissue evidence="1">Gut</tissue>
    </source>
</reference>
<evidence type="ECO:0000313" key="3">
    <source>
        <dbReference type="Proteomes" id="UP001281761"/>
    </source>
</evidence>
<protein>
    <submittedName>
        <fullName evidence="1">Uncharacterized protein</fullName>
    </submittedName>
</protein>
<gene>
    <name evidence="1" type="ORF">BLNAU_24892</name>
    <name evidence="2" type="ORF">BLNAU_6777</name>
</gene>
<proteinExistence type="predicted"/>
<evidence type="ECO:0000313" key="2">
    <source>
        <dbReference type="EMBL" id="KAK2958290.1"/>
    </source>
</evidence>
<dbReference type="EMBL" id="JARBJD010000720">
    <property type="protein sequence ID" value="KAK2940198.1"/>
    <property type="molecule type" value="Genomic_DNA"/>
</dbReference>
<comment type="caution">
    <text evidence="1">The sequence shown here is derived from an EMBL/GenBank/DDBJ whole genome shotgun (WGS) entry which is preliminary data.</text>
</comment>
<organism evidence="1 3">
    <name type="scientific">Blattamonas nauphoetae</name>
    <dbReference type="NCBI Taxonomy" id="2049346"/>
    <lineage>
        <taxon>Eukaryota</taxon>
        <taxon>Metamonada</taxon>
        <taxon>Preaxostyla</taxon>
        <taxon>Oxymonadida</taxon>
        <taxon>Blattamonas</taxon>
    </lineage>
</organism>
<name>A0ABQ9WLI9_9EUKA</name>
<keyword evidence="3" id="KW-1185">Reference proteome</keyword>
<evidence type="ECO:0000313" key="1">
    <source>
        <dbReference type="EMBL" id="KAK2940198.1"/>
    </source>
</evidence>
<sequence>MMSKILTQNFENDILIRDSHPLSSFKLPPVSATQLLAESSPPLLSTASLLPLAATASLLLRSPSSRHRVASSSARKCSGLFSFVFTMWQCCVDAGVHCIRDHLETLHLLPQSLSTPVQM</sequence>